<feature type="transmembrane region" description="Helical" evidence="1">
    <location>
        <begin position="15"/>
        <end position="34"/>
    </location>
</feature>
<keyword evidence="1" id="KW-0472">Membrane</keyword>
<evidence type="ECO:0000313" key="2">
    <source>
        <dbReference type="EMBL" id="CDW29952.1"/>
    </source>
</evidence>
<feature type="transmembrane region" description="Helical" evidence="1">
    <location>
        <begin position="54"/>
        <end position="74"/>
    </location>
</feature>
<reference evidence="2" key="1">
    <citation type="submission" date="2014-05" db="EMBL/GenBank/DDBJ databases">
        <authorList>
            <person name="Chronopoulou M."/>
        </authorList>
    </citation>
    <scope>NUCLEOTIDE SEQUENCE</scope>
    <source>
        <tissue evidence="2">Whole organism</tissue>
    </source>
</reference>
<dbReference type="AlphaFoldDB" id="A0A0K2TWB0"/>
<protein>
    <submittedName>
        <fullName evidence="2">Uncharacterized protein</fullName>
    </submittedName>
</protein>
<organism evidence="2">
    <name type="scientific">Lepeophtheirus salmonis</name>
    <name type="common">Salmon louse</name>
    <name type="synonym">Caligus salmonis</name>
    <dbReference type="NCBI Taxonomy" id="72036"/>
    <lineage>
        <taxon>Eukaryota</taxon>
        <taxon>Metazoa</taxon>
        <taxon>Ecdysozoa</taxon>
        <taxon>Arthropoda</taxon>
        <taxon>Crustacea</taxon>
        <taxon>Multicrustacea</taxon>
        <taxon>Hexanauplia</taxon>
        <taxon>Copepoda</taxon>
        <taxon>Siphonostomatoida</taxon>
        <taxon>Caligidae</taxon>
        <taxon>Lepeophtheirus</taxon>
    </lineage>
</organism>
<sequence length="90" mass="10686">MYTVLVVYFIKRVPIHFLFDMVVILADALVYFLLPSSLVTVDLMKRHNSLAALFQNILQFVRVTMLIFGSFFYMPKIHTFFITNHYFFLP</sequence>
<keyword evidence="1" id="KW-1133">Transmembrane helix</keyword>
<proteinExistence type="predicted"/>
<name>A0A0K2TWB0_LEPSM</name>
<accession>A0A0K2TWB0</accession>
<evidence type="ECO:0000256" key="1">
    <source>
        <dbReference type="SAM" id="Phobius"/>
    </source>
</evidence>
<keyword evidence="1" id="KW-0812">Transmembrane</keyword>
<dbReference type="EMBL" id="HACA01012591">
    <property type="protein sequence ID" value="CDW29952.1"/>
    <property type="molecule type" value="Transcribed_RNA"/>
</dbReference>